<sequence precursor="true">MMRIHHYGHLAWSRALLIVLACAAPAIGADTTASWNGEFLENWSDTTQWTPAEIPNNGAVTYNVSLTHGNVLQDVEGGVTINNLTLTDAFLSGSEPLTIVGEELAPEVVSTWTAALQNSEIRNTGGVTVGAGATLEVQGSGPKNLGSPSGGGVTTLAVDGAVRVFGSGSINATGGGAVIETSATGVFDLKSDADFGSVGPSGVINNAGVFSKTAGTGLTRLNSSWTVSNTGVVRVAAGALEARGVVNNDGEFIVEPTATLAEIAGGTSSGSFAVGAGATLEVSAPTFAPQVFSGAAFTGDGELSITGSADFELDATVADTLAVSFSGSRLRTLSPLSLGSVDWSAGSLMGSGGLTIAPGGSATISGSQDKTITTGASLVVAGSVAVTGSGDINTNAIGDGATITVPSGGLFDLQANARFSDTLAGSNPNNVSGEVHNSGVFRKSAGGGAAWLQDMWSFVNDGSVEVEDGQLRFDGTFVNNGVVELSGGGVVLNGDASGPGDFTGSGLATFNGSFGTGESLATVGFGGDVQFGDQATLHIGVAGSDDFDALSIAGSLSLDGDFVASLLAPGDTEEPFTPIGQEDFTILIAEDGVTGAFDSVALPDSAEGYEWVLDIGANSVVLSHVLIPVLVGDYNENGVVDAADFTVWRDHRDTAFDLANRAPGLSGAVSQDDYDAWVAHFGKTLDAISPATNVPEPTALLLVTIASGAFGCRRRAETDKNSTPEIGL</sequence>
<name>A0A5C5ZMT3_9BACT</name>
<gene>
    <name evidence="2" type="ORF">Mal64_19630</name>
</gene>
<dbReference type="Proteomes" id="UP000315440">
    <property type="component" value="Unassembled WGS sequence"/>
</dbReference>
<proteinExistence type="predicted"/>
<comment type="caution">
    <text evidence="2">The sequence shown here is derived from an EMBL/GenBank/DDBJ whole genome shotgun (WGS) entry which is preliminary data.</text>
</comment>
<feature type="signal peptide" evidence="1">
    <location>
        <begin position="1"/>
        <end position="28"/>
    </location>
</feature>
<organism evidence="2 3">
    <name type="scientific">Pseudobythopirellula maris</name>
    <dbReference type="NCBI Taxonomy" id="2527991"/>
    <lineage>
        <taxon>Bacteria</taxon>
        <taxon>Pseudomonadati</taxon>
        <taxon>Planctomycetota</taxon>
        <taxon>Planctomycetia</taxon>
        <taxon>Pirellulales</taxon>
        <taxon>Lacipirellulaceae</taxon>
        <taxon>Pseudobythopirellula</taxon>
    </lineage>
</organism>
<protein>
    <recommendedName>
        <fullName evidence="4">Autotransporter-associated beta strand repeat protein</fullName>
    </recommendedName>
</protein>
<accession>A0A5C5ZMT3</accession>
<evidence type="ECO:0000256" key="1">
    <source>
        <dbReference type="SAM" id="SignalP"/>
    </source>
</evidence>
<reference evidence="2 3" key="1">
    <citation type="submission" date="2019-02" db="EMBL/GenBank/DDBJ databases">
        <title>Deep-cultivation of Planctomycetes and their phenomic and genomic characterization uncovers novel biology.</title>
        <authorList>
            <person name="Wiegand S."/>
            <person name="Jogler M."/>
            <person name="Boedeker C."/>
            <person name="Pinto D."/>
            <person name="Vollmers J."/>
            <person name="Rivas-Marin E."/>
            <person name="Kohn T."/>
            <person name="Peeters S.H."/>
            <person name="Heuer A."/>
            <person name="Rast P."/>
            <person name="Oberbeckmann S."/>
            <person name="Bunk B."/>
            <person name="Jeske O."/>
            <person name="Meyerdierks A."/>
            <person name="Storesund J.E."/>
            <person name="Kallscheuer N."/>
            <person name="Luecker S."/>
            <person name="Lage O.M."/>
            <person name="Pohl T."/>
            <person name="Merkel B.J."/>
            <person name="Hornburger P."/>
            <person name="Mueller R.-W."/>
            <person name="Bruemmer F."/>
            <person name="Labrenz M."/>
            <person name="Spormann A.M."/>
            <person name="Op Den Camp H."/>
            <person name="Overmann J."/>
            <person name="Amann R."/>
            <person name="Jetten M.S.M."/>
            <person name="Mascher T."/>
            <person name="Medema M.H."/>
            <person name="Devos D.P."/>
            <person name="Kaster A.-K."/>
            <person name="Ovreas L."/>
            <person name="Rohde M."/>
            <person name="Galperin M.Y."/>
            <person name="Jogler C."/>
        </authorList>
    </citation>
    <scope>NUCLEOTIDE SEQUENCE [LARGE SCALE GENOMIC DNA]</scope>
    <source>
        <strain evidence="2 3">Mal64</strain>
    </source>
</reference>
<evidence type="ECO:0000313" key="3">
    <source>
        <dbReference type="Proteomes" id="UP000315440"/>
    </source>
</evidence>
<dbReference type="AlphaFoldDB" id="A0A5C5ZMT3"/>
<keyword evidence="3" id="KW-1185">Reference proteome</keyword>
<evidence type="ECO:0008006" key="4">
    <source>
        <dbReference type="Google" id="ProtNLM"/>
    </source>
</evidence>
<evidence type="ECO:0000313" key="2">
    <source>
        <dbReference type="EMBL" id="TWT88480.1"/>
    </source>
</evidence>
<keyword evidence="1" id="KW-0732">Signal</keyword>
<dbReference type="EMBL" id="SJPQ01000002">
    <property type="protein sequence ID" value="TWT88480.1"/>
    <property type="molecule type" value="Genomic_DNA"/>
</dbReference>
<feature type="chain" id="PRO_5022827994" description="Autotransporter-associated beta strand repeat protein" evidence="1">
    <location>
        <begin position="29"/>
        <end position="728"/>
    </location>
</feature>